<dbReference type="PANTHER" id="PTHR36322">
    <property type="entry name" value="TRANSMEMBRANE PROTEIN"/>
    <property type="match status" value="1"/>
</dbReference>
<feature type="region of interest" description="Disordered" evidence="1">
    <location>
        <begin position="127"/>
        <end position="147"/>
    </location>
</feature>
<reference evidence="2" key="1">
    <citation type="submission" date="2023-05" db="EMBL/GenBank/DDBJ databases">
        <title>Nepenthes gracilis genome sequencing.</title>
        <authorList>
            <person name="Fukushima K."/>
        </authorList>
    </citation>
    <scope>NUCLEOTIDE SEQUENCE</scope>
    <source>
        <strain evidence="2">SING2019-196</strain>
    </source>
</reference>
<proteinExistence type="predicted"/>
<dbReference type="PANTHER" id="PTHR36322:SF3">
    <property type="entry name" value="TRANSMEMBRANE PROTEIN"/>
    <property type="match status" value="1"/>
</dbReference>
<dbReference type="AlphaFoldDB" id="A0AAD3T4A5"/>
<evidence type="ECO:0000313" key="3">
    <source>
        <dbReference type="Proteomes" id="UP001279734"/>
    </source>
</evidence>
<dbReference type="EMBL" id="BSYO01000024">
    <property type="protein sequence ID" value="GMH22402.1"/>
    <property type="molecule type" value="Genomic_DNA"/>
</dbReference>
<accession>A0AAD3T4A5</accession>
<dbReference type="Proteomes" id="UP001279734">
    <property type="component" value="Unassembled WGS sequence"/>
</dbReference>
<name>A0AAD3T4A5_NEPGR</name>
<comment type="caution">
    <text evidence="2">The sequence shown here is derived from an EMBL/GenBank/DDBJ whole genome shotgun (WGS) entry which is preliminary data.</text>
</comment>
<keyword evidence="3" id="KW-1185">Reference proteome</keyword>
<sequence>MIQTSSWLRTRRARILFLCLCSPVIFPFLCLFVPLFCFAHLCLCLCLRGRGCCKRTLEFCGEDVHGGRLRRCEEGRQGIGGNREEEAEEEEEMALLLLQRYLEDQMDIVGSAVYDCGDGNDFDDSENDGLNCGDDDDDDDDEDDDNYGDCCDYLEIKSPLLSRVHTS</sequence>
<organism evidence="2 3">
    <name type="scientific">Nepenthes gracilis</name>
    <name type="common">Slender pitcher plant</name>
    <dbReference type="NCBI Taxonomy" id="150966"/>
    <lineage>
        <taxon>Eukaryota</taxon>
        <taxon>Viridiplantae</taxon>
        <taxon>Streptophyta</taxon>
        <taxon>Embryophyta</taxon>
        <taxon>Tracheophyta</taxon>
        <taxon>Spermatophyta</taxon>
        <taxon>Magnoliopsida</taxon>
        <taxon>eudicotyledons</taxon>
        <taxon>Gunneridae</taxon>
        <taxon>Pentapetalae</taxon>
        <taxon>Caryophyllales</taxon>
        <taxon>Nepenthaceae</taxon>
        <taxon>Nepenthes</taxon>
    </lineage>
</organism>
<evidence type="ECO:0000313" key="2">
    <source>
        <dbReference type="EMBL" id="GMH22402.1"/>
    </source>
</evidence>
<evidence type="ECO:0000256" key="1">
    <source>
        <dbReference type="SAM" id="MobiDB-lite"/>
    </source>
</evidence>
<gene>
    <name evidence="2" type="ORF">Nepgr_024245</name>
</gene>
<protein>
    <submittedName>
        <fullName evidence="2">Uncharacterized protein</fullName>
    </submittedName>
</protein>